<name>A0A653B890_ECTOL</name>
<protein>
    <submittedName>
        <fullName evidence="1">Uncharacterized protein</fullName>
    </submittedName>
</protein>
<sequence>MKKIFCLLFALLPLAAHAYPIDVEKQLNGAEVSATTQEIDHNMAALVLYNYGESEAECSAVFRNGPEAPRTRRAVLTPGGSNNMTVKFSRSVIRLRVDLTCGLK</sequence>
<gene>
    <name evidence="1" type="ORF">POT9AD_3889</name>
</gene>
<accession>A0A653B890</accession>
<organism evidence="1">
    <name type="scientific">Ectopseudomonas oleovorans</name>
    <name type="common">Pseudomonas oleovorans</name>
    <dbReference type="NCBI Taxonomy" id="301"/>
    <lineage>
        <taxon>Bacteria</taxon>
        <taxon>Pseudomonadati</taxon>
        <taxon>Pseudomonadota</taxon>
        <taxon>Gammaproteobacteria</taxon>
        <taxon>Pseudomonadales</taxon>
        <taxon>Pseudomonadaceae</taxon>
        <taxon>Ectopseudomonas</taxon>
    </lineage>
</organism>
<proteinExistence type="predicted"/>
<dbReference type="EMBL" id="LR130779">
    <property type="protein sequence ID" value="VDN64864.1"/>
    <property type="molecule type" value="Genomic_DNA"/>
</dbReference>
<reference evidence="1" key="1">
    <citation type="submission" date="2018-11" db="EMBL/GenBank/DDBJ databases">
        <authorList>
            <consortium name="Genoscope - CEA"/>
            <person name="William W."/>
        </authorList>
    </citation>
    <scope>NUCLEOTIDE SEQUENCE [LARGE SCALE GENOMIC DNA]</scope>
    <source>
        <strain evidence="1">T9AD</strain>
    </source>
</reference>
<evidence type="ECO:0000313" key="1">
    <source>
        <dbReference type="EMBL" id="VDN64864.1"/>
    </source>
</evidence>
<dbReference type="OrthoDB" id="6920230at2"/>
<dbReference type="AlphaFoldDB" id="A0A653B890"/>